<evidence type="ECO:0000256" key="4">
    <source>
        <dbReference type="ARBA" id="ARBA00022729"/>
    </source>
</evidence>
<dbReference type="RefSeq" id="WP_378413453.1">
    <property type="nucleotide sequence ID" value="NZ_JBHSFO010000001.1"/>
</dbReference>
<evidence type="ECO:0000256" key="1">
    <source>
        <dbReference type="ARBA" id="ARBA00004196"/>
    </source>
</evidence>
<dbReference type="InterPro" id="IPR002491">
    <property type="entry name" value="ABC_transptr_periplasmic_BD"/>
</dbReference>
<accession>A0ABV9FK59</accession>
<comment type="subcellular location">
    <subcellularLocation>
        <location evidence="1">Cell envelope</location>
    </subcellularLocation>
</comment>
<evidence type="ECO:0000256" key="2">
    <source>
        <dbReference type="ARBA" id="ARBA00008814"/>
    </source>
</evidence>
<dbReference type="EMBL" id="JBHSFO010000001">
    <property type="protein sequence ID" value="MFC4602366.1"/>
    <property type="molecule type" value="Genomic_DNA"/>
</dbReference>
<evidence type="ECO:0000313" key="8">
    <source>
        <dbReference type="Proteomes" id="UP001595914"/>
    </source>
</evidence>
<dbReference type="PANTHER" id="PTHR30532:SF21">
    <property type="entry name" value="SIDEROPHORE-BINDING LIPOPROTEIN YFIY-RELATED"/>
    <property type="match status" value="1"/>
</dbReference>
<dbReference type="Pfam" id="PF01497">
    <property type="entry name" value="Peripla_BP_2"/>
    <property type="match status" value="1"/>
</dbReference>
<proteinExistence type="inferred from homology"/>
<reference evidence="8" key="1">
    <citation type="journal article" date="2019" name="Int. J. Syst. Evol. Microbiol.">
        <title>The Global Catalogue of Microorganisms (GCM) 10K type strain sequencing project: providing services to taxonomists for standard genome sequencing and annotation.</title>
        <authorList>
            <consortium name="The Broad Institute Genomics Platform"/>
            <consortium name="The Broad Institute Genome Sequencing Center for Infectious Disease"/>
            <person name="Wu L."/>
            <person name="Ma J."/>
        </authorList>
    </citation>
    <scope>NUCLEOTIDE SEQUENCE [LARGE SCALE GENOMIC DNA]</scope>
    <source>
        <strain evidence="8">CCUG 54520</strain>
    </source>
</reference>
<dbReference type="SUPFAM" id="SSF53807">
    <property type="entry name" value="Helical backbone' metal receptor"/>
    <property type="match status" value="1"/>
</dbReference>
<sequence length="339" mass="34973">MGVLVKFKSNALVALVSCAAVALIGATAGCSSATDAPAAPAADGGSTGSFPRTVTHALGAAEIPAAPKRVVALDTSYSDATLLLETELVGYVTYRSAGLPDYLGESRGEFAPNAVAVGELTTPSLEKIAELQPDLIVSAKVRHGDIYDQLSKIAPTVMSETTGPTWKDNIRLLGQALGKEDLAEQKIGAYETRAAEVGADINAKADNPTVTVVRFAGEPTARLYRTTSFSGIVLADAGINRPASAGPDPAKPASISNDISPELITEAEADLIVVSTYHSGDGKSEAAAQPFVTNPLWAGLRGQKVDVDDALWMSAVSVQGAGGILDDLATHFGVDGRRD</sequence>
<feature type="chain" id="PRO_5046280608" evidence="5">
    <location>
        <begin position="34"/>
        <end position="339"/>
    </location>
</feature>
<evidence type="ECO:0000313" key="7">
    <source>
        <dbReference type="EMBL" id="MFC4602366.1"/>
    </source>
</evidence>
<comment type="similarity">
    <text evidence="2">Belongs to the bacterial solute-binding protein 8 family.</text>
</comment>
<feature type="domain" description="Fe/B12 periplasmic-binding" evidence="6">
    <location>
        <begin position="69"/>
        <end position="336"/>
    </location>
</feature>
<keyword evidence="4 5" id="KW-0732">Signal</keyword>
<organism evidence="7 8">
    <name type="scientific">Rhodococcus kronopolitis</name>
    <dbReference type="NCBI Taxonomy" id="1460226"/>
    <lineage>
        <taxon>Bacteria</taxon>
        <taxon>Bacillati</taxon>
        <taxon>Actinomycetota</taxon>
        <taxon>Actinomycetes</taxon>
        <taxon>Mycobacteriales</taxon>
        <taxon>Nocardiaceae</taxon>
        <taxon>Rhodococcus</taxon>
    </lineage>
</organism>
<dbReference type="CDD" id="cd01146">
    <property type="entry name" value="FhuD"/>
    <property type="match status" value="1"/>
</dbReference>
<protein>
    <submittedName>
        <fullName evidence="7">ABC transporter substrate-binding protein</fullName>
    </submittedName>
</protein>
<comment type="caution">
    <text evidence="7">The sequence shown here is derived from an EMBL/GenBank/DDBJ whole genome shotgun (WGS) entry which is preliminary data.</text>
</comment>
<dbReference type="Gene3D" id="3.40.50.1980">
    <property type="entry name" value="Nitrogenase molybdenum iron protein domain"/>
    <property type="match status" value="2"/>
</dbReference>
<name>A0ABV9FK59_9NOCA</name>
<gene>
    <name evidence="7" type="ORF">ACFO6S_01520</name>
</gene>
<keyword evidence="8" id="KW-1185">Reference proteome</keyword>
<evidence type="ECO:0000259" key="6">
    <source>
        <dbReference type="PROSITE" id="PS50983"/>
    </source>
</evidence>
<dbReference type="Proteomes" id="UP001595914">
    <property type="component" value="Unassembled WGS sequence"/>
</dbReference>
<dbReference type="InterPro" id="IPR051313">
    <property type="entry name" value="Bact_iron-sidero_bind"/>
</dbReference>
<keyword evidence="3" id="KW-0813">Transport</keyword>
<evidence type="ECO:0000256" key="5">
    <source>
        <dbReference type="SAM" id="SignalP"/>
    </source>
</evidence>
<feature type="signal peptide" evidence="5">
    <location>
        <begin position="1"/>
        <end position="33"/>
    </location>
</feature>
<dbReference type="PANTHER" id="PTHR30532">
    <property type="entry name" value="IRON III DICITRATE-BINDING PERIPLASMIC PROTEIN"/>
    <property type="match status" value="1"/>
</dbReference>
<evidence type="ECO:0000256" key="3">
    <source>
        <dbReference type="ARBA" id="ARBA00022448"/>
    </source>
</evidence>
<dbReference type="PROSITE" id="PS50983">
    <property type="entry name" value="FE_B12_PBP"/>
    <property type="match status" value="1"/>
</dbReference>
<dbReference type="PROSITE" id="PS51257">
    <property type="entry name" value="PROKAR_LIPOPROTEIN"/>
    <property type="match status" value="1"/>
</dbReference>